<feature type="active site" description="Charge relay system" evidence="5">
    <location>
        <position position="419"/>
    </location>
</feature>
<dbReference type="InterPro" id="IPR023828">
    <property type="entry name" value="Peptidase_S8_Ser-AS"/>
</dbReference>
<dbReference type="CDD" id="cd00306">
    <property type="entry name" value="Peptidases_S8_S53"/>
    <property type="match status" value="1"/>
</dbReference>
<dbReference type="GO" id="GO:0016787">
    <property type="term" value="F:hydrolase activity"/>
    <property type="evidence" value="ECO:0007669"/>
    <property type="project" value="UniProtKB-KW"/>
</dbReference>
<keyword evidence="3 5" id="KW-0378">Hydrolase</keyword>
<dbReference type="SUPFAM" id="SSF52743">
    <property type="entry name" value="Subtilisin-like"/>
    <property type="match status" value="1"/>
</dbReference>
<feature type="active site" description="Charge relay system" evidence="5">
    <location>
        <position position="171"/>
    </location>
</feature>
<evidence type="ECO:0000313" key="8">
    <source>
        <dbReference type="EMBL" id="MEU3556342.1"/>
    </source>
</evidence>
<feature type="domain" description="Peptidase S8/S53" evidence="7">
    <location>
        <begin position="163"/>
        <end position="452"/>
    </location>
</feature>
<evidence type="ECO:0000256" key="1">
    <source>
        <dbReference type="ARBA" id="ARBA00011073"/>
    </source>
</evidence>
<dbReference type="Gene3D" id="3.40.50.200">
    <property type="entry name" value="Peptidase S8/S53 domain"/>
    <property type="match status" value="1"/>
</dbReference>
<evidence type="ECO:0000256" key="6">
    <source>
        <dbReference type="SAM" id="MobiDB-lite"/>
    </source>
</evidence>
<comment type="similarity">
    <text evidence="1 5">Belongs to the peptidase S8 family.</text>
</comment>
<evidence type="ECO:0000259" key="7">
    <source>
        <dbReference type="Pfam" id="PF00082"/>
    </source>
</evidence>
<evidence type="ECO:0000256" key="4">
    <source>
        <dbReference type="ARBA" id="ARBA00022825"/>
    </source>
</evidence>
<dbReference type="Pfam" id="PF00082">
    <property type="entry name" value="Peptidase_S8"/>
    <property type="match status" value="1"/>
</dbReference>
<dbReference type="PRINTS" id="PR00723">
    <property type="entry name" value="SUBTILISIN"/>
</dbReference>
<dbReference type="RefSeq" id="WP_108953193.1">
    <property type="nucleotide sequence ID" value="NZ_BEVZ01000002.1"/>
</dbReference>
<dbReference type="PANTHER" id="PTHR43806">
    <property type="entry name" value="PEPTIDASE S8"/>
    <property type="match status" value="1"/>
</dbReference>
<dbReference type="PANTHER" id="PTHR43806:SF11">
    <property type="entry name" value="CEREVISIN-RELATED"/>
    <property type="match status" value="1"/>
</dbReference>
<sequence length="482" mass="50802">MPARRFHEQCEQVRRSMPDVPLAVDEEAGFLYERGHLLVRDGEDARLVADALRERRADIPGAAGRERIGAAGPGNRSGVTRIRVAEPADAARAARAGEAADPAVDGALRAVRALEARAGRRMVSRNHVITVAVNACPGDEPVPAAPGEGPNPAPAPRDHEPESGVGVLVVDTGLTSDHARCPELARVRGDLETSERDADGVLRQYAGHGTFIAGLLAAVAPHADITVSNALNDAGAVLESEFGPLLLDAAERAGWPALISVSAGTATGDDEGLLGLERFMAELLEHPGTLLVAAAGNNGSDTPFFPAAYAARPRYRKAVFSVGALRGDGEANACFSNHGRWVNAYAPGERLTAPLTGFDAPVPYVYQHSSYDECRHGGDYSCTCRFPVRTGVLSADGEDAPGEPERVEFTGYARWSGTSFATPVAAAMVAAHMAAHKESDPRRARRDLLASLEDTAEVHGARVAALRPPTWRPLGAPAGSER</sequence>
<accession>A0ABV2YKV4</accession>
<evidence type="ECO:0000313" key="9">
    <source>
        <dbReference type="Proteomes" id="UP001550850"/>
    </source>
</evidence>
<evidence type="ECO:0000256" key="2">
    <source>
        <dbReference type="ARBA" id="ARBA00022670"/>
    </source>
</evidence>
<evidence type="ECO:0000256" key="5">
    <source>
        <dbReference type="PROSITE-ProRule" id="PRU01240"/>
    </source>
</evidence>
<proteinExistence type="inferred from homology"/>
<evidence type="ECO:0000256" key="3">
    <source>
        <dbReference type="ARBA" id="ARBA00022801"/>
    </source>
</evidence>
<dbReference type="InterPro" id="IPR000209">
    <property type="entry name" value="Peptidase_S8/S53_dom"/>
</dbReference>
<dbReference type="EMBL" id="JBEZUR010000031">
    <property type="protein sequence ID" value="MEU3556342.1"/>
    <property type="molecule type" value="Genomic_DNA"/>
</dbReference>
<dbReference type="PROSITE" id="PS00138">
    <property type="entry name" value="SUBTILASE_SER"/>
    <property type="match status" value="1"/>
</dbReference>
<dbReference type="InterPro" id="IPR036852">
    <property type="entry name" value="Peptidase_S8/S53_dom_sf"/>
</dbReference>
<dbReference type="InterPro" id="IPR015500">
    <property type="entry name" value="Peptidase_S8_subtilisin-rel"/>
</dbReference>
<dbReference type="Proteomes" id="UP001550850">
    <property type="component" value="Unassembled WGS sequence"/>
</dbReference>
<keyword evidence="9" id="KW-1185">Reference proteome</keyword>
<reference evidence="8 9" key="1">
    <citation type="submission" date="2024-06" db="EMBL/GenBank/DDBJ databases">
        <title>The Natural Products Discovery Center: Release of the First 8490 Sequenced Strains for Exploring Actinobacteria Biosynthetic Diversity.</title>
        <authorList>
            <person name="Kalkreuter E."/>
            <person name="Kautsar S.A."/>
            <person name="Yang D."/>
            <person name="Bader C.D."/>
            <person name="Teijaro C.N."/>
            <person name="Fluegel L."/>
            <person name="Davis C.M."/>
            <person name="Simpson J.R."/>
            <person name="Lauterbach L."/>
            <person name="Steele A.D."/>
            <person name="Gui C."/>
            <person name="Meng S."/>
            <person name="Li G."/>
            <person name="Viehrig K."/>
            <person name="Ye F."/>
            <person name="Su P."/>
            <person name="Kiefer A.F."/>
            <person name="Nichols A."/>
            <person name="Cepeda A.J."/>
            <person name="Yan W."/>
            <person name="Fan B."/>
            <person name="Jiang Y."/>
            <person name="Adhikari A."/>
            <person name="Zheng C.-J."/>
            <person name="Schuster L."/>
            <person name="Cowan T.M."/>
            <person name="Smanski M.J."/>
            <person name="Chevrette M.G."/>
            <person name="De Carvalho L.P.S."/>
            <person name="Shen B."/>
        </authorList>
    </citation>
    <scope>NUCLEOTIDE SEQUENCE [LARGE SCALE GENOMIC DNA]</scope>
    <source>
        <strain evidence="8 9">NPDC038104</strain>
    </source>
</reference>
<dbReference type="PROSITE" id="PS51892">
    <property type="entry name" value="SUBTILASE"/>
    <property type="match status" value="1"/>
</dbReference>
<keyword evidence="4 5" id="KW-0720">Serine protease</keyword>
<protein>
    <submittedName>
        <fullName evidence="8">S8/S53 family peptidase</fullName>
        <ecNumber evidence="8">3.4.-.-</ecNumber>
    </submittedName>
</protein>
<dbReference type="EC" id="3.4.-.-" evidence="8"/>
<feature type="active site" description="Charge relay system" evidence="5">
    <location>
        <position position="208"/>
    </location>
</feature>
<organism evidence="8 9">
    <name type="scientific">Streptomyces fragilis</name>
    <dbReference type="NCBI Taxonomy" id="67301"/>
    <lineage>
        <taxon>Bacteria</taxon>
        <taxon>Bacillati</taxon>
        <taxon>Actinomycetota</taxon>
        <taxon>Actinomycetes</taxon>
        <taxon>Kitasatosporales</taxon>
        <taxon>Streptomycetaceae</taxon>
        <taxon>Streptomyces</taxon>
    </lineage>
</organism>
<feature type="compositionally biased region" description="Low complexity" evidence="6">
    <location>
        <begin position="137"/>
        <end position="148"/>
    </location>
</feature>
<feature type="region of interest" description="Disordered" evidence="6">
    <location>
        <begin position="136"/>
        <end position="163"/>
    </location>
</feature>
<name>A0ABV2YKV4_9ACTN</name>
<comment type="caution">
    <text evidence="8">The sequence shown here is derived from an EMBL/GenBank/DDBJ whole genome shotgun (WGS) entry which is preliminary data.</text>
</comment>
<gene>
    <name evidence="8" type="ORF">AB0E65_19345</name>
</gene>
<keyword evidence="2 5" id="KW-0645">Protease</keyword>
<dbReference type="InterPro" id="IPR050131">
    <property type="entry name" value="Peptidase_S8_subtilisin-like"/>
</dbReference>